<dbReference type="AlphaFoldDB" id="A0A7X0VD66"/>
<dbReference type="PRINTS" id="PR00778">
    <property type="entry name" value="HTHARSR"/>
</dbReference>
<dbReference type="PANTHER" id="PTHR33154:SF18">
    <property type="entry name" value="ARSENICAL RESISTANCE OPERON REPRESSOR"/>
    <property type="match status" value="1"/>
</dbReference>
<dbReference type="RefSeq" id="WP_185140783.1">
    <property type="nucleotide sequence ID" value="NZ_JACJVP010000001.1"/>
</dbReference>
<name>A0A7X0VD66_9BACL</name>
<organism evidence="5 6">
    <name type="scientific">Cohnella nanjingensis</name>
    <dbReference type="NCBI Taxonomy" id="1387779"/>
    <lineage>
        <taxon>Bacteria</taxon>
        <taxon>Bacillati</taxon>
        <taxon>Bacillota</taxon>
        <taxon>Bacilli</taxon>
        <taxon>Bacillales</taxon>
        <taxon>Paenibacillaceae</taxon>
        <taxon>Cohnella</taxon>
    </lineage>
</organism>
<dbReference type="SMART" id="SM00418">
    <property type="entry name" value="HTH_ARSR"/>
    <property type="match status" value="1"/>
</dbReference>
<dbReference type="InterPro" id="IPR036390">
    <property type="entry name" value="WH_DNA-bd_sf"/>
</dbReference>
<reference evidence="5 6" key="1">
    <citation type="submission" date="2020-08" db="EMBL/GenBank/DDBJ databases">
        <title>Cohnella phylogeny.</title>
        <authorList>
            <person name="Dunlap C."/>
        </authorList>
    </citation>
    <scope>NUCLEOTIDE SEQUENCE [LARGE SCALE GENOMIC DNA]</scope>
    <source>
        <strain evidence="5 6">DSM 28246</strain>
    </source>
</reference>
<dbReference type="SUPFAM" id="SSF46785">
    <property type="entry name" value="Winged helix' DNA-binding domain"/>
    <property type="match status" value="1"/>
</dbReference>
<evidence type="ECO:0000313" key="5">
    <source>
        <dbReference type="EMBL" id="MBB6669371.1"/>
    </source>
</evidence>
<dbReference type="InterPro" id="IPR036388">
    <property type="entry name" value="WH-like_DNA-bd_sf"/>
</dbReference>
<comment type="caution">
    <text evidence="5">The sequence shown here is derived from an EMBL/GenBank/DDBJ whole genome shotgun (WGS) entry which is preliminary data.</text>
</comment>
<proteinExistence type="predicted"/>
<keyword evidence="3" id="KW-0804">Transcription</keyword>
<protein>
    <submittedName>
        <fullName evidence="5">Winged helix-turn-helix transcriptional regulator</fullName>
    </submittedName>
</protein>
<keyword evidence="2" id="KW-0238">DNA-binding</keyword>
<dbReference type="NCBIfam" id="NF033788">
    <property type="entry name" value="HTH_metalloreg"/>
    <property type="match status" value="1"/>
</dbReference>
<evidence type="ECO:0000313" key="6">
    <source>
        <dbReference type="Proteomes" id="UP000547209"/>
    </source>
</evidence>
<dbReference type="InterPro" id="IPR051081">
    <property type="entry name" value="HTH_MetalResp_TranReg"/>
</dbReference>
<dbReference type="InterPro" id="IPR001845">
    <property type="entry name" value="HTH_ArsR_DNA-bd_dom"/>
</dbReference>
<dbReference type="GO" id="GO:0003700">
    <property type="term" value="F:DNA-binding transcription factor activity"/>
    <property type="evidence" value="ECO:0007669"/>
    <property type="project" value="InterPro"/>
</dbReference>
<keyword evidence="1" id="KW-0805">Transcription regulation</keyword>
<dbReference type="GO" id="GO:0003677">
    <property type="term" value="F:DNA binding"/>
    <property type="evidence" value="ECO:0007669"/>
    <property type="project" value="UniProtKB-KW"/>
</dbReference>
<feature type="domain" description="HTH arsR-type" evidence="4">
    <location>
        <begin position="12"/>
        <end position="107"/>
    </location>
</feature>
<keyword evidence="6" id="KW-1185">Reference proteome</keyword>
<evidence type="ECO:0000256" key="3">
    <source>
        <dbReference type="ARBA" id="ARBA00023163"/>
    </source>
</evidence>
<dbReference type="PANTHER" id="PTHR33154">
    <property type="entry name" value="TRANSCRIPTIONAL REGULATOR, ARSR FAMILY"/>
    <property type="match status" value="1"/>
</dbReference>
<dbReference type="EMBL" id="JACJVP010000001">
    <property type="protein sequence ID" value="MBB6669371.1"/>
    <property type="molecule type" value="Genomic_DNA"/>
</dbReference>
<dbReference type="PROSITE" id="PS50987">
    <property type="entry name" value="HTH_ARSR_2"/>
    <property type="match status" value="1"/>
</dbReference>
<evidence type="ECO:0000256" key="2">
    <source>
        <dbReference type="ARBA" id="ARBA00023125"/>
    </source>
</evidence>
<dbReference type="CDD" id="cd00090">
    <property type="entry name" value="HTH_ARSR"/>
    <property type="match status" value="1"/>
</dbReference>
<evidence type="ECO:0000256" key="1">
    <source>
        <dbReference type="ARBA" id="ARBA00023015"/>
    </source>
</evidence>
<dbReference type="Proteomes" id="UP000547209">
    <property type="component" value="Unassembled WGS sequence"/>
</dbReference>
<evidence type="ECO:0000259" key="4">
    <source>
        <dbReference type="PROSITE" id="PS50987"/>
    </source>
</evidence>
<dbReference type="Pfam" id="PF01022">
    <property type="entry name" value="HTH_5"/>
    <property type="match status" value="1"/>
</dbReference>
<dbReference type="Gene3D" id="1.10.10.10">
    <property type="entry name" value="Winged helix-like DNA-binding domain superfamily/Winged helix DNA-binding domain"/>
    <property type="match status" value="1"/>
</dbReference>
<gene>
    <name evidence="5" type="ORF">H7C19_01590</name>
</gene>
<dbReference type="InterPro" id="IPR011991">
    <property type="entry name" value="ArsR-like_HTH"/>
</dbReference>
<sequence length="115" mass="13183">MVKELPVFVPASGSVDFSKYEAKFKALADQKRLQIMYELTQRGSVCVCDLTEVVMMPQSKLSYHLKILLEAGLITRETRGTWSYYELNHEEVNGLLSPELCCIFRKVDERPTDCC</sequence>
<accession>A0A7X0VD66</accession>